<reference evidence="1 2" key="1">
    <citation type="journal article" date="2008" name="PLoS Genet.">
        <title>Genomic islands in the pathogenic filamentous fungus Aspergillus fumigatus.</title>
        <authorList>
            <person name="Fedorova N.D."/>
            <person name="Khaldi N."/>
            <person name="Joardar V.S."/>
            <person name="Maiti R."/>
            <person name="Amedeo P."/>
            <person name="Anderson M.J."/>
            <person name="Crabtree J."/>
            <person name="Silva J.C."/>
            <person name="Badger J.H."/>
            <person name="Albarraq A."/>
            <person name="Angiuoli S."/>
            <person name="Bussey H."/>
            <person name="Bowyer P."/>
            <person name="Cotty P.J."/>
            <person name="Dyer P.S."/>
            <person name="Egan A."/>
            <person name="Galens K."/>
            <person name="Fraser-Liggett C.M."/>
            <person name="Haas B.J."/>
            <person name="Inman J.M."/>
            <person name="Kent R."/>
            <person name="Lemieux S."/>
            <person name="Malavazi I."/>
            <person name="Orvis J."/>
            <person name="Roemer T."/>
            <person name="Ronning C.M."/>
            <person name="Sundaram J.P."/>
            <person name="Sutton G."/>
            <person name="Turner G."/>
            <person name="Venter J.C."/>
            <person name="White O.R."/>
            <person name="Whitty B.R."/>
            <person name="Youngman P."/>
            <person name="Wolfe K.H."/>
            <person name="Goldman G.H."/>
            <person name="Wortman J.R."/>
            <person name="Jiang B."/>
            <person name="Denning D.W."/>
            <person name="Nierman W.C."/>
        </authorList>
    </citation>
    <scope>NUCLEOTIDE SEQUENCE [LARGE SCALE GENOMIC DNA]</scope>
    <source>
        <strain evidence="2">ATCC 1007 / CBS 513.65 / DSM 816 / NCTC 3887 / NRRL 1</strain>
    </source>
</reference>
<dbReference type="VEuPathDB" id="FungiDB:ACLA_055350"/>
<gene>
    <name evidence="1" type="ORF">ACLA_055350</name>
</gene>
<dbReference type="HOGENOM" id="CLU_062040_0_0_1"/>
<dbReference type="OrthoDB" id="4177740at2759"/>
<organism evidence="1 2">
    <name type="scientific">Aspergillus clavatus (strain ATCC 1007 / CBS 513.65 / DSM 816 / NCTC 3887 / NRRL 1 / QM 1276 / 107)</name>
    <dbReference type="NCBI Taxonomy" id="344612"/>
    <lineage>
        <taxon>Eukaryota</taxon>
        <taxon>Fungi</taxon>
        <taxon>Dikarya</taxon>
        <taxon>Ascomycota</taxon>
        <taxon>Pezizomycotina</taxon>
        <taxon>Eurotiomycetes</taxon>
        <taxon>Eurotiomycetidae</taxon>
        <taxon>Eurotiales</taxon>
        <taxon>Aspergillaceae</taxon>
        <taxon>Aspergillus</taxon>
        <taxon>Aspergillus subgen. Fumigati</taxon>
    </lineage>
</organism>
<evidence type="ECO:0000313" key="1">
    <source>
        <dbReference type="EMBL" id="EAW13487.1"/>
    </source>
</evidence>
<dbReference type="AlphaFoldDB" id="A1C9G3"/>
<dbReference type="OMA" id="IKCIMHN"/>
<dbReference type="GeneID" id="4707135"/>
<evidence type="ECO:0000313" key="2">
    <source>
        <dbReference type="Proteomes" id="UP000006701"/>
    </source>
</evidence>
<dbReference type="Proteomes" id="UP000006701">
    <property type="component" value="Unassembled WGS sequence"/>
</dbReference>
<accession>A1C9G3</accession>
<dbReference type="KEGG" id="act:ACLA_055350"/>
<proteinExistence type="predicted"/>
<dbReference type="RefSeq" id="XP_001274913.1">
    <property type="nucleotide sequence ID" value="XM_001274912.1"/>
</dbReference>
<protein>
    <submittedName>
        <fullName evidence="1">Uncharacterized protein</fullName>
    </submittedName>
</protein>
<dbReference type="EMBL" id="DS027048">
    <property type="protein sequence ID" value="EAW13487.1"/>
    <property type="molecule type" value="Genomic_DNA"/>
</dbReference>
<keyword evidence="2" id="KW-1185">Reference proteome</keyword>
<name>A1C9G3_ASPCL</name>
<sequence length="261" mass="30662">MDSIVEPRDRYILRKRLMLIERDIRALDKKNIHILDRSMLKSCKVRVLPLSFDARDSLAPKFFTSFAPENMPEPTPEYVEKEYDTNSLKMSNEYGRLIYIYLDSYIRRLKIDFPQVQQTWSSNQIADYKFDNLYRMFEPEHGTLLLSHVANAAQPHIKCIMHNDLDVNDGNLLCGEILTVIRIMLGQLKRKMFVNDMIAPVLLFALNRRYPRAIEAYFDGQELLIRRTKSYDFTSLNTAGFKDFAQWFLGESIGDTSRERI</sequence>